<dbReference type="InterPro" id="IPR029787">
    <property type="entry name" value="Nucleotide_cyclase"/>
</dbReference>
<evidence type="ECO:0000256" key="1">
    <source>
        <dbReference type="SAM" id="MobiDB-lite"/>
    </source>
</evidence>
<dbReference type="SUPFAM" id="SSF55785">
    <property type="entry name" value="PYP-like sensor domain (PAS domain)"/>
    <property type="match status" value="1"/>
</dbReference>
<dbReference type="PROSITE" id="PS50112">
    <property type="entry name" value="PAS"/>
    <property type="match status" value="1"/>
</dbReference>
<dbReference type="InterPro" id="IPR000700">
    <property type="entry name" value="PAS-assoc_C"/>
</dbReference>
<sequence length="666" mass="73388">MSDQKGQDSAENVWPDAATGHGQSPDPVDGHAPCPGGTPHDSGRDPLPDLPPPAAPLSAVASGHTIHASPQISPDPAPPPEPYDDAPSRARHAVPFPHASSPLPDGDTAQSFRVLADHLADWESWEDASGKVVFVTPACQRITGYSLESFRANARFIEGIMHPEDLPLWRKHRDMVASGAEMVEVEVRVRTQDGRERWLACTSRRLHDAEGTSLGVRFSGRDVTDRKIMLTQMKHQAWHDPLTGLPNRALCLDRIDRSLHRARRGADNVCAVAFLDLDRFKVVNDSMGNPAGDQVLREVARRLAENTRTIDTVSRLGSDEFILLLDEVRSEEEALITVRRICASLEPPLEVAGRQIRISASVGVVINRGGGNADEMLRNANIAMHHVKEHGGDGMAVFQPSMLEQAMNLMQLEIDLHRALDNNEFFLVYQPIMSLHDRKLTGFEALVRWNHPDRGIVGPSEFIPVSESTGQIHQVGRWVLAEACRALAAWRKLQPSMRGVVMHVNLSARQLSQPGLVEQVAAVLRETGLPARCLKLEVTETMLMENPDYANLVLRRLKEIGVRLCIDDFGTGYSSLSYLQQFPIDTLKVDQSFVARMCREPGHFKIVQAVVALAHSLGLDVVAEGVEEEEQRIMLSELSCEGGQGYLFSRPVPGEDVPGLFGPKGH</sequence>
<dbReference type="CDD" id="cd01948">
    <property type="entry name" value="EAL"/>
    <property type="match status" value="1"/>
</dbReference>
<evidence type="ECO:0000259" key="2">
    <source>
        <dbReference type="PROSITE" id="PS50112"/>
    </source>
</evidence>
<feature type="domain" description="GGDEF" evidence="5">
    <location>
        <begin position="268"/>
        <end position="400"/>
    </location>
</feature>
<dbReference type="PROSITE" id="PS50887">
    <property type="entry name" value="GGDEF"/>
    <property type="match status" value="1"/>
</dbReference>
<name>A0ABY9QZ31_9BACT</name>
<dbReference type="CDD" id="cd00130">
    <property type="entry name" value="PAS"/>
    <property type="match status" value="1"/>
</dbReference>
<dbReference type="Pfam" id="PF08447">
    <property type="entry name" value="PAS_3"/>
    <property type="match status" value="1"/>
</dbReference>
<dbReference type="Gene3D" id="3.30.70.270">
    <property type="match status" value="1"/>
</dbReference>
<organism evidence="6 7">
    <name type="scientific">Nitratidesulfovibrio liaohensis</name>
    <dbReference type="NCBI Taxonomy" id="2604158"/>
    <lineage>
        <taxon>Bacteria</taxon>
        <taxon>Pseudomonadati</taxon>
        <taxon>Thermodesulfobacteriota</taxon>
        <taxon>Desulfovibrionia</taxon>
        <taxon>Desulfovibrionales</taxon>
        <taxon>Desulfovibrionaceae</taxon>
        <taxon>Nitratidesulfovibrio</taxon>
    </lineage>
</organism>
<dbReference type="InterPro" id="IPR001633">
    <property type="entry name" value="EAL_dom"/>
</dbReference>
<dbReference type="InterPro" id="IPR035965">
    <property type="entry name" value="PAS-like_dom_sf"/>
</dbReference>
<dbReference type="SMART" id="SM00052">
    <property type="entry name" value="EAL"/>
    <property type="match status" value="1"/>
</dbReference>
<feature type="domain" description="PAS" evidence="2">
    <location>
        <begin position="127"/>
        <end position="180"/>
    </location>
</feature>
<dbReference type="EMBL" id="CP133659">
    <property type="protein sequence ID" value="WMW64795.1"/>
    <property type="molecule type" value="Genomic_DNA"/>
</dbReference>
<evidence type="ECO:0000259" key="3">
    <source>
        <dbReference type="PROSITE" id="PS50113"/>
    </source>
</evidence>
<proteinExistence type="predicted"/>
<dbReference type="SMART" id="SM00267">
    <property type="entry name" value="GGDEF"/>
    <property type="match status" value="1"/>
</dbReference>
<feature type="domain" description="EAL" evidence="4">
    <location>
        <begin position="409"/>
        <end position="665"/>
    </location>
</feature>
<protein>
    <submittedName>
        <fullName evidence="6">EAL domain-containing protein</fullName>
    </submittedName>
</protein>
<dbReference type="NCBIfam" id="TIGR00229">
    <property type="entry name" value="sensory_box"/>
    <property type="match status" value="1"/>
</dbReference>
<dbReference type="SMART" id="SM00086">
    <property type="entry name" value="PAC"/>
    <property type="match status" value="1"/>
</dbReference>
<evidence type="ECO:0000313" key="6">
    <source>
        <dbReference type="EMBL" id="WMW64795.1"/>
    </source>
</evidence>
<dbReference type="InterPro" id="IPR052155">
    <property type="entry name" value="Biofilm_reg_signaling"/>
</dbReference>
<dbReference type="PROSITE" id="PS50113">
    <property type="entry name" value="PAC"/>
    <property type="match status" value="1"/>
</dbReference>
<dbReference type="Proteomes" id="UP001180616">
    <property type="component" value="Chromosome"/>
</dbReference>
<dbReference type="RefSeq" id="WP_309540862.1">
    <property type="nucleotide sequence ID" value="NZ_CP133659.1"/>
</dbReference>
<feature type="region of interest" description="Disordered" evidence="1">
    <location>
        <begin position="1"/>
        <end position="107"/>
    </location>
</feature>
<dbReference type="InterPro" id="IPR043128">
    <property type="entry name" value="Rev_trsase/Diguanyl_cyclase"/>
</dbReference>
<dbReference type="InterPro" id="IPR013655">
    <property type="entry name" value="PAS_fold_3"/>
</dbReference>
<dbReference type="InterPro" id="IPR000014">
    <property type="entry name" value="PAS"/>
</dbReference>
<gene>
    <name evidence="6" type="ORF">KPS_002858</name>
</gene>
<dbReference type="SUPFAM" id="SSF141868">
    <property type="entry name" value="EAL domain-like"/>
    <property type="match status" value="1"/>
</dbReference>
<dbReference type="Gene3D" id="3.30.450.20">
    <property type="entry name" value="PAS domain"/>
    <property type="match status" value="1"/>
</dbReference>
<dbReference type="InterPro" id="IPR035919">
    <property type="entry name" value="EAL_sf"/>
</dbReference>
<dbReference type="CDD" id="cd01949">
    <property type="entry name" value="GGDEF"/>
    <property type="match status" value="1"/>
</dbReference>
<dbReference type="Gene3D" id="3.20.20.450">
    <property type="entry name" value="EAL domain"/>
    <property type="match status" value="1"/>
</dbReference>
<evidence type="ECO:0000259" key="4">
    <source>
        <dbReference type="PROSITE" id="PS50883"/>
    </source>
</evidence>
<feature type="domain" description="PAC" evidence="3">
    <location>
        <begin position="183"/>
        <end position="235"/>
    </location>
</feature>
<dbReference type="PANTHER" id="PTHR44757">
    <property type="entry name" value="DIGUANYLATE CYCLASE DGCP"/>
    <property type="match status" value="1"/>
</dbReference>
<reference evidence="6" key="1">
    <citation type="submission" date="2023-09" db="EMBL/GenBank/DDBJ databases">
        <authorList>
            <consortium name="CW5 consortium"/>
            <person name="Lu C.-W."/>
        </authorList>
    </citation>
    <scope>NUCLEOTIDE SEQUENCE</scope>
    <source>
        <strain evidence="6">KPS</strain>
    </source>
</reference>
<evidence type="ECO:0000259" key="5">
    <source>
        <dbReference type="PROSITE" id="PS50887"/>
    </source>
</evidence>
<dbReference type="InterPro" id="IPR000160">
    <property type="entry name" value="GGDEF_dom"/>
</dbReference>
<dbReference type="PANTHER" id="PTHR44757:SF2">
    <property type="entry name" value="BIOFILM ARCHITECTURE MAINTENANCE PROTEIN MBAA"/>
    <property type="match status" value="1"/>
</dbReference>
<accession>A0ABY9QZ31</accession>
<dbReference type="Pfam" id="PF00563">
    <property type="entry name" value="EAL"/>
    <property type="match status" value="1"/>
</dbReference>
<dbReference type="NCBIfam" id="TIGR00254">
    <property type="entry name" value="GGDEF"/>
    <property type="match status" value="1"/>
</dbReference>
<keyword evidence="7" id="KW-1185">Reference proteome</keyword>
<evidence type="ECO:0000313" key="7">
    <source>
        <dbReference type="Proteomes" id="UP001180616"/>
    </source>
</evidence>
<dbReference type="Pfam" id="PF00990">
    <property type="entry name" value="GGDEF"/>
    <property type="match status" value="1"/>
</dbReference>
<dbReference type="InterPro" id="IPR001610">
    <property type="entry name" value="PAC"/>
</dbReference>
<dbReference type="SUPFAM" id="SSF55073">
    <property type="entry name" value="Nucleotide cyclase"/>
    <property type="match status" value="1"/>
</dbReference>
<dbReference type="PROSITE" id="PS50883">
    <property type="entry name" value="EAL"/>
    <property type="match status" value="1"/>
</dbReference>